<evidence type="ECO:0000259" key="3">
    <source>
        <dbReference type="Pfam" id="PF26563"/>
    </source>
</evidence>
<dbReference type="OrthoDB" id="3252838at2"/>
<sequence>MDSDGDVVLVTAEARVRDAVESTAAALGLPVSTIATAEGALQRWASARVVLVGGDLAAAVASSGPPARRHVHLVGFDAAELGTWSMPLGAEVIPLPQGVAWLTGVLATDERDSRRVAVVGGSGGVGASTLAAGLALAAVRRGQSCALVDLDPLGGGIDLLLGAERTPGWRWPRLVGARGEVGDVRGVLPRVHGVTVVAMGRGADAVGPTAEAVHAVMGSLTRHHELVLVDGGRTPAASARQALRAVDATVVLSGAGVRDVAATARVADGLGPAGLGLVVRGTRGGPPGGVVADALGLPLWGEVPADRRLAADAEAGEPPGRPRSAWARAVERVLTRVGAEAGDVD</sequence>
<dbReference type="GO" id="GO:0016887">
    <property type="term" value="F:ATP hydrolysis activity"/>
    <property type="evidence" value="ECO:0007669"/>
    <property type="project" value="TreeGrafter"/>
</dbReference>
<dbReference type="SUPFAM" id="SSF52540">
    <property type="entry name" value="P-loop containing nucleoside triphosphate hydrolases"/>
    <property type="match status" value="1"/>
</dbReference>
<dbReference type="PANTHER" id="PTHR43384:SF11">
    <property type="entry name" value="SEPTUM SITE DETERMINING PROTEIN"/>
    <property type="match status" value="1"/>
</dbReference>
<dbReference type="GO" id="GO:0009898">
    <property type="term" value="C:cytoplasmic side of plasma membrane"/>
    <property type="evidence" value="ECO:0007669"/>
    <property type="project" value="TreeGrafter"/>
</dbReference>
<dbReference type="PANTHER" id="PTHR43384">
    <property type="entry name" value="SEPTUM SITE-DETERMINING PROTEIN MIND HOMOLOG, CHLOROPLASTIC-RELATED"/>
    <property type="match status" value="1"/>
</dbReference>
<gene>
    <name evidence="4" type="ORF">ET989_01040</name>
</gene>
<dbReference type="Pfam" id="PF10609">
    <property type="entry name" value="ParA"/>
    <property type="match status" value="1"/>
</dbReference>
<dbReference type="GO" id="GO:0005524">
    <property type="term" value="F:ATP binding"/>
    <property type="evidence" value="ECO:0007669"/>
    <property type="project" value="UniProtKB-KW"/>
</dbReference>
<feature type="domain" description="Rv3660c-like CheY-like N-terminal" evidence="3">
    <location>
        <begin position="10"/>
        <end position="111"/>
    </location>
</feature>
<dbReference type="InterPro" id="IPR027417">
    <property type="entry name" value="P-loop_NTPase"/>
</dbReference>
<dbReference type="EMBL" id="SDMQ01000001">
    <property type="protein sequence ID" value="TBT88570.1"/>
    <property type="molecule type" value="Genomic_DNA"/>
</dbReference>
<dbReference type="InterPro" id="IPR033756">
    <property type="entry name" value="YlxH/NBP35"/>
</dbReference>
<dbReference type="InterPro" id="IPR050625">
    <property type="entry name" value="ParA/MinD_ATPase"/>
</dbReference>
<dbReference type="InterPro" id="IPR022521">
    <property type="entry name" value="Rv3660c"/>
</dbReference>
<dbReference type="Pfam" id="PF26563">
    <property type="entry name" value="Rv3660c_N"/>
    <property type="match status" value="1"/>
</dbReference>
<dbReference type="Proteomes" id="UP000292373">
    <property type="component" value="Unassembled WGS sequence"/>
</dbReference>
<organism evidence="4 5">
    <name type="scientific">Propioniciclava sinopodophylli</name>
    <dbReference type="NCBI Taxonomy" id="1837344"/>
    <lineage>
        <taxon>Bacteria</taxon>
        <taxon>Bacillati</taxon>
        <taxon>Actinomycetota</taxon>
        <taxon>Actinomycetes</taxon>
        <taxon>Propionibacteriales</taxon>
        <taxon>Propionibacteriaceae</taxon>
        <taxon>Propioniciclava</taxon>
    </lineage>
</organism>
<dbReference type="RefSeq" id="WP_131166700.1">
    <property type="nucleotide sequence ID" value="NZ_SDMQ01000001.1"/>
</dbReference>
<dbReference type="NCBIfam" id="TIGR03815">
    <property type="entry name" value="CpaE_hom_Actino"/>
    <property type="match status" value="1"/>
</dbReference>
<keyword evidence="1" id="KW-0547">Nucleotide-binding</keyword>
<proteinExistence type="predicted"/>
<evidence type="ECO:0000256" key="1">
    <source>
        <dbReference type="ARBA" id="ARBA00022741"/>
    </source>
</evidence>
<dbReference type="GO" id="GO:0005829">
    <property type="term" value="C:cytosol"/>
    <property type="evidence" value="ECO:0007669"/>
    <property type="project" value="TreeGrafter"/>
</dbReference>
<dbReference type="InterPro" id="IPR059050">
    <property type="entry name" value="Rv3660c_N"/>
</dbReference>
<evidence type="ECO:0000256" key="2">
    <source>
        <dbReference type="ARBA" id="ARBA00022840"/>
    </source>
</evidence>
<comment type="caution">
    <text evidence="4">The sequence shown here is derived from an EMBL/GenBank/DDBJ whole genome shotgun (WGS) entry which is preliminary data.</text>
</comment>
<name>A0A4Q9KGU7_9ACTN</name>
<evidence type="ECO:0000313" key="5">
    <source>
        <dbReference type="Proteomes" id="UP000292373"/>
    </source>
</evidence>
<evidence type="ECO:0000313" key="4">
    <source>
        <dbReference type="EMBL" id="TBT88570.1"/>
    </source>
</evidence>
<keyword evidence="5" id="KW-1185">Reference proteome</keyword>
<dbReference type="AlphaFoldDB" id="A0A4Q9KGU7"/>
<reference evidence="4 5" key="1">
    <citation type="submission" date="2019-01" db="EMBL/GenBank/DDBJ databases">
        <title>Lactibacter flavus gen. nov., sp. nov., a novel bacterium of the family Propionibacteriaceae isolated from raw milk and dairy products.</title>
        <authorList>
            <person name="Huptas C."/>
            <person name="Wenning M."/>
            <person name="Breitenwieser F."/>
            <person name="Doll E."/>
            <person name="Von Neubeck M."/>
            <person name="Busse H.-J."/>
            <person name="Scherer S."/>
        </authorList>
    </citation>
    <scope>NUCLEOTIDE SEQUENCE [LARGE SCALE GENOMIC DNA]</scope>
    <source>
        <strain evidence="4 5">KCTC 33808</strain>
    </source>
</reference>
<keyword evidence="2" id="KW-0067">ATP-binding</keyword>
<dbReference type="GO" id="GO:0051782">
    <property type="term" value="P:negative regulation of cell division"/>
    <property type="evidence" value="ECO:0007669"/>
    <property type="project" value="TreeGrafter"/>
</dbReference>
<accession>A0A4Q9KGU7</accession>
<dbReference type="Gene3D" id="3.40.50.300">
    <property type="entry name" value="P-loop containing nucleotide triphosphate hydrolases"/>
    <property type="match status" value="1"/>
</dbReference>
<protein>
    <recommendedName>
        <fullName evidence="3">Rv3660c-like CheY-like N-terminal domain-containing protein</fullName>
    </recommendedName>
</protein>